<gene>
    <name evidence="1" type="ORF">ALECFALPRED_004577</name>
</gene>
<dbReference type="PANTHER" id="PTHR37285">
    <property type="entry name" value="SPORE WALL MATURATION PROTEIN DIT1"/>
    <property type="match status" value="1"/>
</dbReference>
<reference evidence="1" key="1">
    <citation type="submission" date="2021-03" db="EMBL/GenBank/DDBJ databases">
        <authorList>
            <person name="Tagirdzhanova G."/>
        </authorList>
    </citation>
    <scope>NUCLEOTIDE SEQUENCE</scope>
</reference>
<dbReference type="InterPro" id="IPR045298">
    <property type="entry name" value="Complex1_LYR_LYRM7"/>
</dbReference>
<organism evidence="1 2">
    <name type="scientific">Alectoria fallacina</name>
    <dbReference type="NCBI Taxonomy" id="1903189"/>
    <lineage>
        <taxon>Eukaryota</taxon>
        <taxon>Fungi</taxon>
        <taxon>Dikarya</taxon>
        <taxon>Ascomycota</taxon>
        <taxon>Pezizomycotina</taxon>
        <taxon>Lecanoromycetes</taxon>
        <taxon>OSLEUM clade</taxon>
        <taxon>Lecanoromycetidae</taxon>
        <taxon>Lecanorales</taxon>
        <taxon>Lecanorineae</taxon>
        <taxon>Parmeliaceae</taxon>
        <taxon>Alectoria</taxon>
    </lineage>
</organism>
<dbReference type="CDD" id="cd20267">
    <property type="entry name" value="Complex1_LYR_LYRM7"/>
    <property type="match status" value="1"/>
</dbReference>
<dbReference type="Pfam" id="PF05141">
    <property type="entry name" value="DIT1_PvcA"/>
    <property type="match status" value="1"/>
</dbReference>
<protein>
    <submittedName>
        <fullName evidence="1">Uncharacterized protein</fullName>
    </submittedName>
</protein>
<dbReference type="Proteomes" id="UP000664203">
    <property type="component" value="Unassembled WGS sequence"/>
</dbReference>
<dbReference type="GO" id="GO:0034551">
    <property type="term" value="P:mitochondrial respiratory chain complex III assembly"/>
    <property type="evidence" value="ECO:0007669"/>
    <property type="project" value="InterPro"/>
</dbReference>
<proteinExistence type="predicted"/>
<evidence type="ECO:0000313" key="2">
    <source>
        <dbReference type="Proteomes" id="UP000664203"/>
    </source>
</evidence>
<name>A0A8H3IVW8_9LECA</name>
<accession>A0A8H3IVW8</accession>
<dbReference type="EMBL" id="CAJPDR010000284">
    <property type="protein sequence ID" value="CAF9930320.1"/>
    <property type="molecule type" value="Genomic_DNA"/>
</dbReference>
<keyword evidence="2" id="KW-1185">Reference proteome</keyword>
<sequence>MVVPAYPFKSPNRESKVLGPDPDVGERMSLQHLNSIGARIQQIYPPGGHVTIVSDGLCYKDLLGVSDEEVFGYAKGLHLITEGLGLKHLKFMDLFKLIRIPSHRCDLRILSAARVEARSKFDQNRFLSPSSTEAEQKVREAKEVARILRQNVVQGEEVTGSNSNDQRFRA</sequence>
<dbReference type="PANTHER" id="PTHR37285:SF5">
    <property type="entry name" value="SPORE WALL MATURATION PROTEIN DIT1"/>
    <property type="match status" value="1"/>
</dbReference>
<evidence type="ECO:0000313" key="1">
    <source>
        <dbReference type="EMBL" id="CAF9930320.1"/>
    </source>
</evidence>
<dbReference type="GO" id="GO:0005739">
    <property type="term" value="C:mitochondrion"/>
    <property type="evidence" value="ECO:0007669"/>
    <property type="project" value="GOC"/>
</dbReference>
<dbReference type="InterPro" id="IPR007817">
    <property type="entry name" value="Isocyanide_synthase_DIT1"/>
</dbReference>
<dbReference type="AlphaFoldDB" id="A0A8H3IVW8"/>
<dbReference type="OrthoDB" id="529194at2759"/>
<comment type="caution">
    <text evidence="1">The sequence shown here is derived from an EMBL/GenBank/DDBJ whole genome shotgun (WGS) entry which is preliminary data.</text>
</comment>